<name>A0AA96UYM4_9EURY</name>
<evidence type="ECO:0000259" key="2">
    <source>
        <dbReference type="Pfam" id="PF18731"/>
    </source>
</evidence>
<reference evidence="3 4" key="1">
    <citation type="submission" date="2023-07" db="EMBL/GenBank/DDBJ databases">
        <title>Closed genoem sequence of Methanomicrococcus sp. Hf6.</title>
        <authorList>
            <person name="Poehlein A."/>
            <person name="Protasov E."/>
            <person name="Platt K."/>
            <person name="Reeh H."/>
            <person name="Daniel R."/>
            <person name="Brune A."/>
        </authorList>
    </citation>
    <scope>NUCLEOTIDE SEQUENCE [LARGE SCALE GENOMIC DNA]</scope>
    <source>
        <strain evidence="3 4">Hf6</strain>
    </source>
</reference>
<sequence>MAEKKTVSNFLRKTFALKKNEEETGNEKKTAAKTTAKPAAKTTAKPAAKTAAKPATKAAAKPAAKTTAKPTTKAAAKSAAKTAVKPAAKTAVKPAAKTAAKPAAKTAASAAPAAAAPAPKSTPPVAFSKNMTKADNVRFYIYQNYFKPAKLKGQSKITLVAGDIHTDMGLKSEMPTVTAAMKTRIDRLYDVEILDVKPPGGANSKLTVKYDLKNLYMEEEAVKPVTEKIEKLGGAGGGTGAGNVKTAAKQTQTAKQTADSENSYLILKELEEKLRSFVSDRVEARFGKEWWKGTDMSFLADRWNERRIMNDRTNADKKRSTNEPLINYASFSDYRRIINNPFAWDAFEEYFPDRGWIIQRLKELDPIRNAIMHHTPLEDDDYIRLSLYSRDILKIIDQPNGKGKK</sequence>
<dbReference type="Pfam" id="PF18731">
    <property type="entry name" value="HEPN_Swt1"/>
    <property type="match status" value="1"/>
</dbReference>
<protein>
    <recommendedName>
        <fullName evidence="2">Swt1-like HEPN domain-containing protein</fullName>
    </recommendedName>
</protein>
<keyword evidence="4" id="KW-1185">Reference proteome</keyword>
<feature type="compositionally biased region" description="Basic and acidic residues" evidence="1">
    <location>
        <begin position="18"/>
        <end position="30"/>
    </location>
</feature>
<evidence type="ECO:0000313" key="4">
    <source>
        <dbReference type="Proteomes" id="UP001302978"/>
    </source>
</evidence>
<dbReference type="EMBL" id="CP131059">
    <property type="protein sequence ID" value="WNY22780.1"/>
    <property type="molecule type" value="Genomic_DNA"/>
</dbReference>
<gene>
    <name evidence="3" type="ORF">MmiHf6_00650</name>
</gene>
<dbReference type="KEGG" id="mehf:MmiHf6_00650"/>
<feature type="region of interest" description="Disordered" evidence="1">
    <location>
        <begin position="14"/>
        <end position="91"/>
    </location>
</feature>
<dbReference type="GeneID" id="85194487"/>
<accession>A0AA96UYM4</accession>
<dbReference type="AlphaFoldDB" id="A0AA96UYM4"/>
<dbReference type="InterPro" id="IPR041650">
    <property type="entry name" value="HEPN_Swt1"/>
</dbReference>
<organism evidence="3 4">
    <name type="scientific">Methanimicrococcus hongohii</name>
    <dbReference type="NCBI Taxonomy" id="3028295"/>
    <lineage>
        <taxon>Archaea</taxon>
        <taxon>Methanobacteriati</taxon>
        <taxon>Methanobacteriota</taxon>
        <taxon>Stenosarchaea group</taxon>
        <taxon>Methanomicrobia</taxon>
        <taxon>Methanosarcinales</taxon>
        <taxon>Methanosarcinaceae</taxon>
        <taxon>Methanimicrococcus</taxon>
    </lineage>
</organism>
<dbReference type="Proteomes" id="UP001302978">
    <property type="component" value="Chromosome"/>
</dbReference>
<dbReference type="RefSeq" id="WP_316557739.1">
    <property type="nucleotide sequence ID" value="NZ_CP131059.1"/>
</dbReference>
<feature type="compositionally biased region" description="Low complexity" evidence="1">
    <location>
        <begin position="32"/>
        <end position="91"/>
    </location>
</feature>
<proteinExistence type="predicted"/>
<evidence type="ECO:0000313" key="3">
    <source>
        <dbReference type="EMBL" id="WNY22780.1"/>
    </source>
</evidence>
<feature type="domain" description="Swt1-like HEPN" evidence="2">
    <location>
        <begin position="267"/>
        <end position="397"/>
    </location>
</feature>
<evidence type="ECO:0000256" key="1">
    <source>
        <dbReference type="SAM" id="MobiDB-lite"/>
    </source>
</evidence>